<dbReference type="OrthoDB" id="446809at2759"/>
<dbReference type="RefSeq" id="XP_018031833.1">
    <property type="nucleotide sequence ID" value="XM_018179233.1"/>
</dbReference>
<dbReference type="SUPFAM" id="SSF51735">
    <property type="entry name" value="NAD(P)-binding Rossmann-fold domains"/>
    <property type="match status" value="1"/>
</dbReference>
<evidence type="ECO:0000259" key="1">
    <source>
        <dbReference type="Pfam" id="PF01408"/>
    </source>
</evidence>
<organism evidence="3 4">
    <name type="scientific">Paraphaeosphaeria sporulosa</name>
    <dbReference type="NCBI Taxonomy" id="1460663"/>
    <lineage>
        <taxon>Eukaryota</taxon>
        <taxon>Fungi</taxon>
        <taxon>Dikarya</taxon>
        <taxon>Ascomycota</taxon>
        <taxon>Pezizomycotina</taxon>
        <taxon>Dothideomycetes</taxon>
        <taxon>Pleosporomycetidae</taxon>
        <taxon>Pleosporales</taxon>
        <taxon>Massarineae</taxon>
        <taxon>Didymosphaeriaceae</taxon>
        <taxon>Paraphaeosphaeria</taxon>
    </lineage>
</organism>
<dbReference type="InterPro" id="IPR036291">
    <property type="entry name" value="NAD(P)-bd_dom_sf"/>
</dbReference>
<sequence length="398" mass="44214">MPRIRTAIIGLSTSAITSWAASAHLPYLLSTRGIQHYEVVALLNSSIHAAETARATFDLPPSVKTYSDPSALAQDPNIDLVVCCTRVDVHFRTIQPSIRAGKAVFVEWPLAENLSRALELTDDRPLQDSIIGLQGRVSPVTLRIKSLLDEGIIGKVLSSHVCSYGALLPRDALPEGIEYFAERKYGGNPIIIENGHSLDWVHEVLGDFDEFESRMQIQRPRVKLLGKEGEVKETIVTDVPDLLTMQGTLKARDGEGGVVEGALFTHIFRHGTPFKGQPGLTWIINGEQGELLVTMGERFLFLEDPVVIQLHDHATDEVKELAWDWAGWQKDLPVKARGVAELYERYAEWIETGKNHVGRGRKWPTLDDAVLRTRQFEKIFHQFEEANGGCVGGKVSGK</sequence>
<proteinExistence type="predicted"/>
<feature type="domain" description="Gfo/Idh/MocA-like oxidoreductase N-terminal" evidence="1">
    <location>
        <begin position="4"/>
        <end position="121"/>
    </location>
</feature>
<dbReference type="PANTHER" id="PTHR43708">
    <property type="entry name" value="CONSERVED EXPRESSED OXIDOREDUCTASE (EUROFUNG)"/>
    <property type="match status" value="1"/>
</dbReference>
<evidence type="ECO:0000313" key="4">
    <source>
        <dbReference type="Proteomes" id="UP000077069"/>
    </source>
</evidence>
<dbReference type="Proteomes" id="UP000077069">
    <property type="component" value="Unassembled WGS sequence"/>
</dbReference>
<dbReference type="Pfam" id="PF22685">
    <property type="entry name" value="Gal80p_C-like"/>
    <property type="match status" value="1"/>
</dbReference>
<dbReference type="GeneID" id="28762719"/>
<dbReference type="STRING" id="1460663.A0A177C3V1"/>
<protein>
    <submittedName>
        <fullName evidence="3">Oxidoreductase family protein</fullName>
    </submittedName>
</protein>
<reference evidence="3 4" key="1">
    <citation type="submission" date="2016-05" db="EMBL/GenBank/DDBJ databases">
        <title>Comparative analysis of secretome profiles of manganese(II)-oxidizing ascomycete fungi.</title>
        <authorList>
            <consortium name="DOE Joint Genome Institute"/>
            <person name="Zeiner C.A."/>
            <person name="Purvine S.O."/>
            <person name="Zink E.M."/>
            <person name="Wu S."/>
            <person name="Pasa-Tolic L."/>
            <person name="Chaput D.L."/>
            <person name="Haridas S."/>
            <person name="Grigoriev I.V."/>
            <person name="Santelli C.M."/>
            <person name="Hansel C.M."/>
        </authorList>
    </citation>
    <scope>NUCLEOTIDE SEQUENCE [LARGE SCALE GENOMIC DNA]</scope>
    <source>
        <strain evidence="3 4">AP3s5-JAC2a</strain>
    </source>
</reference>
<dbReference type="EMBL" id="KV441557">
    <property type="protein sequence ID" value="OAG01468.1"/>
    <property type="molecule type" value="Genomic_DNA"/>
</dbReference>
<keyword evidence="4" id="KW-1185">Reference proteome</keyword>
<dbReference type="PANTHER" id="PTHR43708:SF1">
    <property type="entry name" value="GALACTOSE_LACTOSE METABOLISM REGULATORY PROTEIN GAL80"/>
    <property type="match status" value="1"/>
</dbReference>
<feature type="domain" description="Gal80p-like C-terminal" evidence="2">
    <location>
        <begin position="139"/>
        <end position="293"/>
    </location>
</feature>
<dbReference type="GO" id="GO:0000166">
    <property type="term" value="F:nucleotide binding"/>
    <property type="evidence" value="ECO:0007669"/>
    <property type="project" value="InterPro"/>
</dbReference>
<name>A0A177C3V1_9PLEO</name>
<dbReference type="FunCoup" id="A0A177C3V1">
    <property type="interactions" value="346"/>
</dbReference>
<dbReference type="Pfam" id="PF01408">
    <property type="entry name" value="GFO_IDH_MocA"/>
    <property type="match status" value="1"/>
</dbReference>
<dbReference type="InParanoid" id="A0A177C3V1"/>
<evidence type="ECO:0000259" key="2">
    <source>
        <dbReference type="Pfam" id="PF22685"/>
    </source>
</evidence>
<gene>
    <name evidence="3" type="ORF">CC84DRAFT_1167663</name>
</gene>
<accession>A0A177C3V1</accession>
<dbReference type="Gene3D" id="3.40.50.720">
    <property type="entry name" value="NAD(P)-binding Rossmann-like Domain"/>
    <property type="match status" value="1"/>
</dbReference>
<dbReference type="InterPro" id="IPR055080">
    <property type="entry name" value="Gal80p-like_C"/>
</dbReference>
<evidence type="ECO:0000313" key="3">
    <source>
        <dbReference type="EMBL" id="OAG01468.1"/>
    </source>
</evidence>
<dbReference type="InterPro" id="IPR051317">
    <property type="entry name" value="Gfo/Idh/MocA_oxidoreduct"/>
</dbReference>
<dbReference type="Gene3D" id="3.30.360.10">
    <property type="entry name" value="Dihydrodipicolinate Reductase, domain 2"/>
    <property type="match status" value="1"/>
</dbReference>
<dbReference type="SUPFAM" id="SSF55347">
    <property type="entry name" value="Glyceraldehyde-3-phosphate dehydrogenase-like, C-terminal domain"/>
    <property type="match status" value="1"/>
</dbReference>
<dbReference type="InterPro" id="IPR000683">
    <property type="entry name" value="Gfo/Idh/MocA-like_OxRdtase_N"/>
</dbReference>
<dbReference type="AlphaFoldDB" id="A0A177C3V1"/>